<keyword evidence="2" id="KW-1185">Reference proteome</keyword>
<dbReference type="Proteomes" id="UP001596157">
    <property type="component" value="Unassembled WGS sequence"/>
</dbReference>
<dbReference type="RefSeq" id="WP_378247318.1">
    <property type="nucleotide sequence ID" value="NZ_JBHSKF010000005.1"/>
</dbReference>
<accession>A0ABW0EKD8</accession>
<reference evidence="2" key="1">
    <citation type="journal article" date="2019" name="Int. J. Syst. Evol. Microbiol.">
        <title>The Global Catalogue of Microorganisms (GCM) 10K type strain sequencing project: providing services to taxonomists for standard genome sequencing and annotation.</title>
        <authorList>
            <consortium name="The Broad Institute Genomics Platform"/>
            <consortium name="The Broad Institute Genome Sequencing Center for Infectious Disease"/>
            <person name="Wu L."/>
            <person name="Ma J."/>
        </authorList>
    </citation>
    <scope>NUCLEOTIDE SEQUENCE [LARGE SCALE GENOMIC DNA]</scope>
    <source>
        <strain evidence="2">CCUG 59778</strain>
    </source>
</reference>
<sequence length="169" mass="17636">MSSVLLLAAVVAAVLAVSWAVSRSPWWRGRQLRAFLAGRGEVVSALKAVAAGHPRPAPADASSVERLVERAAAAGYLLPAEYLQVLRHFDGVRAGGLTLHGTGDSPVPGLLAHPAAPARHLVLAADEDTLYTLYAPTGIFHVLDRATGESTATHPDFPGLMAAAITAHR</sequence>
<name>A0ABW0EKD8_9PSEU</name>
<organism evidence="1 2">
    <name type="scientific">Actinokineospora guangxiensis</name>
    <dbReference type="NCBI Taxonomy" id="1490288"/>
    <lineage>
        <taxon>Bacteria</taxon>
        <taxon>Bacillati</taxon>
        <taxon>Actinomycetota</taxon>
        <taxon>Actinomycetes</taxon>
        <taxon>Pseudonocardiales</taxon>
        <taxon>Pseudonocardiaceae</taxon>
        <taxon>Actinokineospora</taxon>
    </lineage>
</organism>
<evidence type="ECO:0000313" key="2">
    <source>
        <dbReference type="Proteomes" id="UP001596157"/>
    </source>
</evidence>
<comment type="caution">
    <text evidence="1">The sequence shown here is derived from an EMBL/GenBank/DDBJ whole genome shotgun (WGS) entry which is preliminary data.</text>
</comment>
<protein>
    <recommendedName>
        <fullName evidence="3">SMI1/KNR4 family protein</fullName>
    </recommendedName>
</protein>
<evidence type="ECO:0008006" key="3">
    <source>
        <dbReference type="Google" id="ProtNLM"/>
    </source>
</evidence>
<dbReference type="EMBL" id="JBHSKF010000005">
    <property type="protein sequence ID" value="MFC5287888.1"/>
    <property type="molecule type" value="Genomic_DNA"/>
</dbReference>
<gene>
    <name evidence="1" type="ORF">ACFPM7_12570</name>
</gene>
<evidence type="ECO:0000313" key="1">
    <source>
        <dbReference type="EMBL" id="MFC5287888.1"/>
    </source>
</evidence>
<proteinExistence type="predicted"/>